<dbReference type="RefSeq" id="WP_222845951.1">
    <property type="nucleotide sequence ID" value="NZ_PDUD01000099.1"/>
</dbReference>
<name>A0A2D0MWQ1_FLAN2</name>
<reference evidence="2 3" key="1">
    <citation type="submission" date="2017-10" db="EMBL/GenBank/DDBJ databases">
        <title>The draft genome sequence of Lewinella nigricans NBRC 102662.</title>
        <authorList>
            <person name="Wang K."/>
        </authorList>
    </citation>
    <scope>NUCLEOTIDE SEQUENCE [LARGE SCALE GENOMIC DNA]</scope>
    <source>
        <strain evidence="2 3">NBRC 102662</strain>
    </source>
</reference>
<feature type="non-terminal residue" evidence="2">
    <location>
        <position position="180"/>
    </location>
</feature>
<evidence type="ECO:0000313" key="2">
    <source>
        <dbReference type="EMBL" id="PHN00578.1"/>
    </source>
</evidence>
<keyword evidence="3" id="KW-1185">Reference proteome</keyword>
<protein>
    <submittedName>
        <fullName evidence="2">Uncharacterized protein</fullName>
    </submittedName>
</protein>
<gene>
    <name evidence="2" type="ORF">CRP01_41485</name>
</gene>
<evidence type="ECO:0000256" key="1">
    <source>
        <dbReference type="SAM" id="MobiDB-lite"/>
    </source>
</evidence>
<dbReference type="AlphaFoldDB" id="A0A2D0MWQ1"/>
<dbReference type="Proteomes" id="UP000223913">
    <property type="component" value="Unassembled WGS sequence"/>
</dbReference>
<evidence type="ECO:0000313" key="3">
    <source>
        <dbReference type="Proteomes" id="UP000223913"/>
    </source>
</evidence>
<feature type="region of interest" description="Disordered" evidence="1">
    <location>
        <begin position="158"/>
        <end position="180"/>
    </location>
</feature>
<sequence>MGWRTATFLEMQTRLLAEVPGLATVALYNGQGQMMKGETNEHIPYTLPAVFIAFQGGEWYIERDLVRYSDQYVFRLHYIDQVYQDDDNRSANQAAAINHLDAIDAVVNALDQWQGLTYAGRVEFSGELLDEDRTHIIEHQLEFYAKVCDPSLKDKDQAATTTRQADDTDIIRTGQSQHEG</sequence>
<accession>A0A2D0MWQ1</accession>
<proteinExistence type="predicted"/>
<dbReference type="EMBL" id="PDUD01000099">
    <property type="protein sequence ID" value="PHN00578.1"/>
    <property type="molecule type" value="Genomic_DNA"/>
</dbReference>
<organism evidence="2 3">
    <name type="scientific">Flavilitoribacter nigricans (strain ATCC 23147 / DSM 23189 / NBRC 102662 / NCIMB 1420 / SS-2)</name>
    <name type="common">Lewinella nigricans</name>
    <dbReference type="NCBI Taxonomy" id="1122177"/>
    <lineage>
        <taxon>Bacteria</taxon>
        <taxon>Pseudomonadati</taxon>
        <taxon>Bacteroidota</taxon>
        <taxon>Saprospiria</taxon>
        <taxon>Saprospirales</taxon>
        <taxon>Lewinellaceae</taxon>
        <taxon>Flavilitoribacter</taxon>
    </lineage>
</organism>
<comment type="caution">
    <text evidence="2">The sequence shown here is derived from an EMBL/GenBank/DDBJ whole genome shotgun (WGS) entry which is preliminary data.</text>
</comment>